<evidence type="ECO:0000256" key="1">
    <source>
        <dbReference type="ARBA" id="ARBA00022553"/>
    </source>
</evidence>
<dbReference type="Gene3D" id="3.40.50.2300">
    <property type="match status" value="1"/>
</dbReference>
<protein>
    <submittedName>
        <fullName evidence="4">Response regulator</fullName>
    </submittedName>
</protein>
<dbReference type="InterPro" id="IPR001789">
    <property type="entry name" value="Sig_transdc_resp-reg_receiver"/>
</dbReference>
<evidence type="ECO:0000256" key="2">
    <source>
        <dbReference type="PROSITE-ProRule" id="PRU00169"/>
    </source>
</evidence>
<dbReference type="Proteomes" id="UP001595528">
    <property type="component" value="Unassembled WGS sequence"/>
</dbReference>
<name>A0ABV7KTU6_9PROT</name>
<sequence length="121" mass="12873">MQVMIVDDSRTFLASLEGVLTRLGHAVEKAASGEEAITRLKGGLKPRVVITDFNMGEMDGIAFIKQAKTLPGMAFTPMILLTTESQQAKRDQARAAGAAGWLVKPVAPDALAQVLNQLVPA</sequence>
<keyword evidence="1 2" id="KW-0597">Phosphoprotein</keyword>
<evidence type="ECO:0000313" key="5">
    <source>
        <dbReference type="Proteomes" id="UP001595528"/>
    </source>
</evidence>
<feature type="modified residue" description="4-aspartylphosphate" evidence="2">
    <location>
        <position position="52"/>
    </location>
</feature>
<dbReference type="InterPro" id="IPR011006">
    <property type="entry name" value="CheY-like_superfamily"/>
</dbReference>
<accession>A0ABV7KTU6</accession>
<reference evidence="5" key="1">
    <citation type="journal article" date="2019" name="Int. J. Syst. Evol. Microbiol.">
        <title>The Global Catalogue of Microorganisms (GCM) 10K type strain sequencing project: providing services to taxonomists for standard genome sequencing and annotation.</title>
        <authorList>
            <consortium name="The Broad Institute Genomics Platform"/>
            <consortium name="The Broad Institute Genome Sequencing Center for Infectious Disease"/>
            <person name="Wu L."/>
            <person name="Ma J."/>
        </authorList>
    </citation>
    <scope>NUCLEOTIDE SEQUENCE [LARGE SCALE GENOMIC DNA]</scope>
    <source>
        <strain evidence="5">KCTC 42964</strain>
    </source>
</reference>
<evidence type="ECO:0000313" key="4">
    <source>
        <dbReference type="EMBL" id="MFC3225763.1"/>
    </source>
</evidence>
<comment type="caution">
    <text evidence="4">The sequence shown here is derived from an EMBL/GenBank/DDBJ whole genome shotgun (WGS) entry which is preliminary data.</text>
</comment>
<dbReference type="PANTHER" id="PTHR44591:SF25">
    <property type="entry name" value="CHEMOTAXIS TWO-COMPONENT RESPONSE REGULATOR"/>
    <property type="match status" value="1"/>
</dbReference>
<dbReference type="InterPro" id="IPR050595">
    <property type="entry name" value="Bact_response_regulator"/>
</dbReference>
<dbReference type="Pfam" id="PF00072">
    <property type="entry name" value="Response_reg"/>
    <property type="match status" value="1"/>
</dbReference>
<evidence type="ECO:0000259" key="3">
    <source>
        <dbReference type="PROSITE" id="PS50110"/>
    </source>
</evidence>
<gene>
    <name evidence="4" type="ORF">ACFOGJ_00875</name>
</gene>
<dbReference type="RefSeq" id="WP_379897495.1">
    <property type="nucleotide sequence ID" value="NZ_JBHRTR010000004.1"/>
</dbReference>
<dbReference type="PANTHER" id="PTHR44591">
    <property type="entry name" value="STRESS RESPONSE REGULATOR PROTEIN 1"/>
    <property type="match status" value="1"/>
</dbReference>
<keyword evidence="5" id="KW-1185">Reference proteome</keyword>
<dbReference type="PROSITE" id="PS50110">
    <property type="entry name" value="RESPONSE_REGULATORY"/>
    <property type="match status" value="1"/>
</dbReference>
<organism evidence="4 5">
    <name type="scientific">Marinibaculum pumilum</name>
    <dbReference type="NCBI Taxonomy" id="1766165"/>
    <lineage>
        <taxon>Bacteria</taxon>
        <taxon>Pseudomonadati</taxon>
        <taxon>Pseudomonadota</taxon>
        <taxon>Alphaproteobacteria</taxon>
        <taxon>Rhodospirillales</taxon>
        <taxon>Rhodospirillaceae</taxon>
        <taxon>Marinibaculum</taxon>
    </lineage>
</organism>
<dbReference type="EMBL" id="JBHRTR010000004">
    <property type="protein sequence ID" value="MFC3225763.1"/>
    <property type="molecule type" value="Genomic_DNA"/>
</dbReference>
<feature type="domain" description="Response regulatory" evidence="3">
    <location>
        <begin position="2"/>
        <end position="119"/>
    </location>
</feature>
<proteinExistence type="predicted"/>
<dbReference type="SMART" id="SM00448">
    <property type="entry name" value="REC"/>
    <property type="match status" value="1"/>
</dbReference>
<dbReference type="SUPFAM" id="SSF52172">
    <property type="entry name" value="CheY-like"/>
    <property type="match status" value="1"/>
</dbReference>